<dbReference type="InterPro" id="IPR046532">
    <property type="entry name" value="DUF6597"/>
</dbReference>
<keyword evidence="2" id="KW-0238">DNA-binding</keyword>
<sequence length="272" mass="29394">MVQPAEQDSRGIVDPAAGLDRFALDRHAPSDHVARYVGWYWVVTWDLPPGQSYPQHVLPHPVVNLVIERASALAVGVHRGQTTKVLQGHGRALGVMFRPGGFSPLAPGPMTQLTDRAAHLVDWLGPAAGQWADDVRGARDQTAMVAAAERFLGGRLPAGRHPCEAATALVDEVVADPTLRRVDALAAHAGVSERTLQRMFAEHVGVSPKWVIRRYRIYEAAEAVAHGQDVVWADLAADLGFADQAHLTREFKQAFGVPPAEYAVRQRAAAAG</sequence>
<name>A0ABW1JIR2_9ACTN</name>
<evidence type="ECO:0000256" key="1">
    <source>
        <dbReference type="ARBA" id="ARBA00023015"/>
    </source>
</evidence>
<dbReference type="SMART" id="SM00342">
    <property type="entry name" value="HTH_ARAC"/>
    <property type="match status" value="1"/>
</dbReference>
<accession>A0ABW1JIR2</accession>
<dbReference type="EMBL" id="JBHSRD010000008">
    <property type="protein sequence ID" value="MFC6009034.1"/>
    <property type="molecule type" value="Genomic_DNA"/>
</dbReference>
<dbReference type="RefSeq" id="WP_345717562.1">
    <property type="nucleotide sequence ID" value="NZ_BAABFP010000007.1"/>
</dbReference>
<evidence type="ECO:0000256" key="2">
    <source>
        <dbReference type="ARBA" id="ARBA00023125"/>
    </source>
</evidence>
<organism evidence="5 6">
    <name type="scientific">Angustibacter luteus</name>
    <dbReference type="NCBI Taxonomy" id="658456"/>
    <lineage>
        <taxon>Bacteria</taxon>
        <taxon>Bacillati</taxon>
        <taxon>Actinomycetota</taxon>
        <taxon>Actinomycetes</taxon>
        <taxon>Kineosporiales</taxon>
        <taxon>Kineosporiaceae</taxon>
    </lineage>
</organism>
<dbReference type="Pfam" id="PF20240">
    <property type="entry name" value="DUF6597"/>
    <property type="match status" value="1"/>
</dbReference>
<reference evidence="6" key="1">
    <citation type="journal article" date="2019" name="Int. J. Syst. Evol. Microbiol.">
        <title>The Global Catalogue of Microorganisms (GCM) 10K type strain sequencing project: providing services to taxonomists for standard genome sequencing and annotation.</title>
        <authorList>
            <consortium name="The Broad Institute Genomics Platform"/>
            <consortium name="The Broad Institute Genome Sequencing Center for Infectious Disease"/>
            <person name="Wu L."/>
            <person name="Ma J."/>
        </authorList>
    </citation>
    <scope>NUCLEOTIDE SEQUENCE [LARGE SCALE GENOMIC DNA]</scope>
    <source>
        <strain evidence="6">KACC 14249</strain>
    </source>
</reference>
<dbReference type="InterPro" id="IPR018060">
    <property type="entry name" value="HTH_AraC"/>
</dbReference>
<keyword evidence="1" id="KW-0805">Transcription regulation</keyword>
<feature type="domain" description="HTH araC/xylS-type" evidence="4">
    <location>
        <begin position="164"/>
        <end position="265"/>
    </location>
</feature>
<dbReference type="Pfam" id="PF12833">
    <property type="entry name" value="HTH_18"/>
    <property type="match status" value="1"/>
</dbReference>
<dbReference type="PANTHER" id="PTHR46796">
    <property type="entry name" value="HTH-TYPE TRANSCRIPTIONAL ACTIVATOR RHAS-RELATED"/>
    <property type="match status" value="1"/>
</dbReference>
<dbReference type="InterPro" id="IPR050204">
    <property type="entry name" value="AraC_XylS_family_regulators"/>
</dbReference>
<evidence type="ECO:0000259" key="4">
    <source>
        <dbReference type="PROSITE" id="PS01124"/>
    </source>
</evidence>
<protein>
    <submittedName>
        <fullName evidence="5">DUF6597 domain-containing transcriptional factor</fullName>
    </submittedName>
</protein>
<dbReference type="Gene3D" id="1.10.10.60">
    <property type="entry name" value="Homeodomain-like"/>
    <property type="match status" value="1"/>
</dbReference>
<dbReference type="SUPFAM" id="SSF46689">
    <property type="entry name" value="Homeodomain-like"/>
    <property type="match status" value="1"/>
</dbReference>
<keyword evidence="3" id="KW-0804">Transcription</keyword>
<keyword evidence="6" id="KW-1185">Reference proteome</keyword>
<dbReference type="Proteomes" id="UP001596189">
    <property type="component" value="Unassembled WGS sequence"/>
</dbReference>
<comment type="caution">
    <text evidence="5">The sequence shown here is derived from an EMBL/GenBank/DDBJ whole genome shotgun (WGS) entry which is preliminary data.</text>
</comment>
<evidence type="ECO:0000313" key="6">
    <source>
        <dbReference type="Proteomes" id="UP001596189"/>
    </source>
</evidence>
<evidence type="ECO:0000313" key="5">
    <source>
        <dbReference type="EMBL" id="MFC6009034.1"/>
    </source>
</evidence>
<evidence type="ECO:0000256" key="3">
    <source>
        <dbReference type="ARBA" id="ARBA00023163"/>
    </source>
</evidence>
<gene>
    <name evidence="5" type="ORF">ACFQDO_18010</name>
</gene>
<proteinExistence type="predicted"/>
<dbReference type="InterPro" id="IPR009057">
    <property type="entry name" value="Homeodomain-like_sf"/>
</dbReference>
<dbReference type="PROSITE" id="PS01124">
    <property type="entry name" value="HTH_ARAC_FAMILY_2"/>
    <property type="match status" value="1"/>
</dbReference>